<dbReference type="VEuPathDB" id="FungiDB:ASPZODRAFT_238391"/>
<dbReference type="Proteomes" id="UP000184188">
    <property type="component" value="Unassembled WGS sequence"/>
</dbReference>
<sequence>MEAQSTKEESWDDCMKWALTELWQTSILADVTVQTSTKAFKAHKIVLASHSDWFSTYFQTRQDNLVMLDDSSTFDTDAVERVLEYMYNGNYNAVDGSPVQSAIIHARVCITAEEFHMTSLQNIAFQRFRDTVRACYLHADFPVIISTVYGIRRCGMWSIRREVVETCARNFDDLCRNRGFSNVWIDCPGFAADLCRQFIE</sequence>
<keyword evidence="3" id="KW-1185">Reference proteome</keyword>
<dbReference type="InterPro" id="IPR000210">
    <property type="entry name" value="BTB/POZ_dom"/>
</dbReference>
<dbReference type="Gene3D" id="3.30.710.10">
    <property type="entry name" value="Potassium Channel Kv1.1, Chain A"/>
    <property type="match status" value="1"/>
</dbReference>
<dbReference type="CDD" id="cd18186">
    <property type="entry name" value="BTB_POZ_ZBTB_KLHL-like"/>
    <property type="match status" value="1"/>
</dbReference>
<dbReference type="Pfam" id="PF00651">
    <property type="entry name" value="BTB"/>
    <property type="match status" value="1"/>
</dbReference>
<evidence type="ECO:0000313" key="3">
    <source>
        <dbReference type="Proteomes" id="UP000184188"/>
    </source>
</evidence>
<feature type="domain" description="BTB" evidence="1">
    <location>
        <begin position="29"/>
        <end position="95"/>
    </location>
</feature>
<organism evidence="2 3">
    <name type="scientific">Penicilliopsis zonata CBS 506.65</name>
    <dbReference type="NCBI Taxonomy" id="1073090"/>
    <lineage>
        <taxon>Eukaryota</taxon>
        <taxon>Fungi</taxon>
        <taxon>Dikarya</taxon>
        <taxon>Ascomycota</taxon>
        <taxon>Pezizomycotina</taxon>
        <taxon>Eurotiomycetes</taxon>
        <taxon>Eurotiomycetidae</taxon>
        <taxon>Eurotiales</taxon>
        <taxon>Aspergillaceae</taxon>
        <taxon>Penicilliopsis</taxon>
    </lineage>
</organism>
<dbReference type="SMART" id="SM00225">
    <property type="entry name" value="BTB"/>
    <property type="match status" value="1"/>
</dbReference>
<protein>
    <recommendedName>
        <fullName evidence="1">BTB domain-containing protein</fullName>
    </recommendedName>
</protein>
<dbReference type="EMBL" id="KV878336">
    <property type="protein sequence ID" value="OJJ50703.1"/>
    <property type="molecule type" value="Genomic_DNA"/>
</dbReference>
<evidence type="ECO:0000313" key="2">
    <source>
        <dbReference type="EMBL" id="OJJ50703.1"/>
    </source>
</evidence>
<dbReference type="RefSeq" id="XP_022585213.1">
    <property type="nucleotide sequence ID" value="XM_022727946.1"/>
</dbReference>
<evidence type="ECO:0000259" key="1">
    <source>
        <dbReference type="PROSITE" id="PS50097"/>
    </source>
</evidence>
<name>A0A1L9SUG1_9EURO</name>
<dbReference type="PROSITE" id="PS50097">
    <property type="entry name" value="BTB"/>
    <property type="match status" value="1"/>
</dbReference>
<dbReference type="InterPro" id="IPR011333">
    <property type="entry name" value="SKP1/BTB/POZ_sf"/>
</dbReference>
<proteinExistence type="predicted"/>
<dbReference type="GeneID" id="34614410"/>
<dbReference type="AlphaFoldDB" id="A0A1L9SUG1"/>
<dbReference type="OrthoDB" id="6359816at2759"/>
<gene>
    <name evidence="2" type="ORF">ASPZODRAFT_238391</name>
</gene>
<dbReference type="SUPFAM" id="SSF54695">
    <property type="entry name" value="POZ domain"/>
    <property type="match status" value="1"/>
</dbReference>
<accession>A0A1L9SUG1</accession>
<dbReference type="STRING" id="1073090.A0A1L9SUG1"/>
<reference evidence="3" key="1">
    <citation type="journal article" date="2017" name="Genome Biol.">
        <title>Comparative genomics reveals high biological diversity and specific adaptations in the industrially and medically important fungal genus Aspergillus.</title>
        <authorList>
            <person name="de Vries R.P."/>
            <person name="Riley R."/>
            <person name="Wiebenga A."/>
            <person name="Aguilar-Osorio G."/>
            <person name="Amillis S."/>
            <person name="Uchima C.A."/>
            <person name="Anderluh G."/>
            <person name="Asadollahi M."/>
            <person name="Askin M."/>
            <person name="Barry K."/>
            <person name="Battaglia E."/>
            <person name="Bayram O."/>
            <person name="Benocci T."/>
            <person name="Braus-Stromeyer S.A."/>
            <person name="Caldana C."/>
            <person name="Canovas D."/>
            <person name="Cerqueira G.C."/>
            <person name="Chen F."/>
            <person name="Chen W."/>
            <person name="Choi C."/>
            <person name="Clum A."/>
            <person name="Dos Santos R.A."/>
            <person name="Damasio A.R."/>
            <person name="Diallinas G."/>
            <person name="Emri T."/>
            <person name="Fekete E."/>
            <person name="Flipphi M."/>
            <person name="Freyberg S."/>
            <person name="Gallo A."/>
            <person name="Gournas C."/>
            <person name="Habgood R."/>
            <person name="Hainaut M."/>
            <person name="Harispe M.L."/>
            <person name="Henrissat B."/>
            <person name="Hilden K.S."/>
            <person name="Hope R."/>
            <person name="Hossain A."/>
            <person name="Karabika E."/>
            <person name="Karaffa L."/>
            <person name="Karanyi Z."/>
            <person name="Krasevec N."/>
            <person name="Kuo A."/>
            <person name="Kusch H."/>
            <person name="LaButti K."/>
            <person name="Lagendijk E.L."/>
            <person name="Lapidus A."/>
            <person name="Levasseur A."/>
            <person name="Lindquist E."/>
            <person name="Lipzen A."/>
            <person name="Logrieco A.F."/>
            <person name="MacCabe A."/>
            <person name="Maekelae M.R."/>
            <person name="Malavazi I."/>
            <person name="Melin P."/>
            <person name="Meyer V."/>
            <person name="Mielnichuk N."/>
            <person name="Miskei M."/>
            <person name="Molnar A.P."/>
            <person name="Mule G."/>
            <person name="Ngan C.Y."/>
            <person name="Orejas M."/>
            <person name="Orosz E."/>
            <person name="Ouedraogo J.P."/>
            <person name="Overkamp K.M."/>
            <person name="Park H.-S."/>
            <person name="Perrone G."/>
            <person name="Piumi F."/>
            <person name="Punt P.J."/>
            <person name="Ram A.F."/>
            <person name="Ramon A."/>
            <person name="Rauscher S."/>
            <person name="Record E."/>
            <person name="Riano-Pachon D.M."/>
            <person name="Robert V."/>
            <person name="Roehrig J."/>
            <person name="Ruller R."/>
            <person name="Salamov A."/>
            <person name="Salih N.S."/>
            <person name="Samson R.A."/>
            <person name="Sandor E."/>
            <person name="Sanguinetti M."/>
            <person name="Schuetze T."/>
            <person name="Sepcic K."/>
            <person name="Shelest E."/>
            <person name="Sherlock G."/>
            <person name="Sophianopoulou V."/>
            <person name="Squina F.M."/>
            <person name="Sun H."/>
            <person name="Susca A."/>
            <person name="Todd R.B."/>
            <person name="Tsang A."/>
            <person name="Unkles S.E."/>
            <person name="van de Wiele N."/>
            <person name="van Rossen-Uffink D."/>
            <person name="Oliveira J.V."/>
            <person name="Vesth T.C."/>
            <person name="Visser J."/>
            <person name="Yu J.-H."/>
            <person name="Zhou M."/>
            <person name="Andersen M.R."/>
            <person name="Archer D.B."/>
            <person name="Baker S.E."/>
            <person name="Benoit I."/>
            <person name="Brakhage A.A."/>
            <person name="Braus G.H."/>
            <person name="Fischer R."/>
            <person name="Frisvad J.C."/>
            <person name="Goldman G.H."/>
            <person name="Houbraken J."/>
            <person name="Oakley B."/>
            <person name="Pocsi I."/>
            <person name="Scazzocchio C."/>
            <person name="Seiboth B."/>
            <person name="vanKuyk P.A."/>
            <person name="Wortman J."/>
            <person name="Dyer P.S."/>
            <person name="Grigoriev I.V."/>
        </authorList>
    </citation>
    <scope>NUCLEOTIDE SEQUENCE [LARGE SCALE GENOMIC DNA]</scope>
    <source>
        <strain evidence="3">CBS 506.65</strain>
    </source>
</reference>